<evidence type="ECO:0000313" key="20">
    <source>
        <dbReference type="Proteomes" id="UP000663832"/>
    </source>
</evidence>
<keyword evidence="6" id="KW-0862">Zinc</keyword>
<dbReference type="GO" id="GO:0000978">
    <property type="term" value="F:RNA polymerase II cis-regulatory region sequence-specific DNA binding"/>
    <property type="evidence" value="ECO:0007669"/>
    <property type="project" value="TreeGrafter"/>
</dbReference>
<feature type="domain" description="C2H2-type" evidence="17">
    <location>
        <begin position="72"/>
        <end position="100"/>
    </location>
</feature>
<keyword evidence="3" id="KW-0479">Metal-binding</keyword>
<evidence type="ECO:0000313" key="19">
    <source>
        <dbReference type="EMBL" id="CAF1448847.1"/>
    </source>
</evidence>
<feature type="domain" description="C2H2-type" evidence="17">
    <location>
        <begin position="588"/>
        <end position="615"/>
    </location>
</feature>
<protein>
    <submittedName>
        <fullName evidence="18">Uncharacterized protein</fullName>
    </submittedName>
</protein>
<evidence type="ECO:0000256" key="4">
    <source>
        <dbReference type="ARBA" id="ARBA00022737"/>
    </source>
</evidence>
<evidence type="ECO:0000256" key="12">
    <source>
        <dbReference type="PROSITE-ProRule" id="PRU00042"/>
    </source>
</evidence>
<feature type="domain" description="C2H2-type" evidence="17">
    <location>
        <begin position="644"/>
        <end position="672"/>
    </location>
</feature>
<dbReference type="FunFam" id="3.30.160.60:FF:001370">
    <property type="entry name" value="Zinc finger protein"/>
    <property type="match status" value="1"/>
</dbReference>
<keyword evidence="7" id="KW-0805">Transcription regulation</keyword>
<dbReference type="SMART" id="SM00355">
    <property type="entry name" value="ZnF_C2H2"/>
    <property type="match status" value="8"/>
</dbReference>
<dbReference type="InterPro" id="IPR009057">
    <property type="entry name" value="Homeodomain-like_sf"/>
</dbReference>
<sequence length="754" mass="85270">MQLPMIGTMEIDHIYENGNHSTYQNNDDDECDSTSHPRKISLDEDILPTTTMTVDEDDDEPEINTSNQQQSFKCPYCTDEFLQITHLHLHTSQCHPEQTENLSSCLHCNAVFTNKDDLHQHELNHNASQVACHLCNKIFANIYRLQRHMLSHEIDPQTRKFKCSHCSKAFKFKHHLKEHVRIHTGEKPFVCANCGKRFSHSGSYSSHMTSKKCYAYPQSTLNNNLHSSPTQVPSTTNSSVAALLATRSMLNFGPFALAALAAAAAQQQQQRKDSYSSTPKSHSRSPSPSAWPSIPLTTPPSSSSSDRNNNPNHEIEAGEIPTITSPVRKRKRRNLLTNDHDNSLSSSSSELLDKQQLNMLRAHYALNPYPNSNELHEISKRVGLSEQHVQHWFHVLRTSYAAANNIKSSANTFIPSTSTGGNSNPNNNNNNNNNNTNNNNTNATTPFLPLAYYHLRASLMAAASNNNSIPPPPPLPFPSINSTSSKEQTEPLDLTVKKSHIKSGDQQLAAHLHMTATVAFNNDTNWYENKNEWIKNESFSPDSTADNCSSETSLLSNDESSSLCGQLIDNDLSRKRKSWKNHIQGEMYACDMCDKRFSKQSSLARHKYEHSGVRPFVCDVCTKAFKHKHHLAEHRRLHTGEKPFQCTKCFKRFSHSGSFSQHMNHRYKYCRPYQTEAAAAAAAAADAIRLNDNPNMIMEDDELIEDEDLEDKQQQQHQQHQQQLQNDDEEEEIETNHTDDSNQQNEMNNATINE</sequence>
<feature type="domain" description="C2H2-type" evidence="17">
    <location>
        <begin position="616"/>
        <end position="643"/>
    </location>
</feature>
<evidence type="ECO:0000256" key="14">
    <source>
        <dbReference type="RuleBase" id="RU000682"/>
    </source>
</evidence>
<evidence type="ECO:0000256" key="9">
    <source>
        <dbReference type="ARBA" id="ARBA00023155"/>
    </source>
</evidence>
<dbReference type="PROSITE" id="PS50157">
    <property type="entry name" value="ZINC_FINGER_C2H2_2"/>
    <property type="match status" value="8"/>
</dbReference>
<keyword evidence="8 13" id="KW-0238">DNA-binding</keyword>
<dbReference type="GO" id="GO:0000981">
    <property type="term" value="F:DNA-binding transcription factor activity, RNA polymerase II-specific"/>
    <property type="evidence" value="ECO:0007669"/>
    <property type="project" value="TreeGrafter"/>
</dbReference>
<dbReference type="Proteomes" id="UP000663877">
    <property type="component" value="Unassembled WGS sequence"/>
</dbReference>
<dbReference type="Gene3D" id="1.10.10.60">
    <property type="entry name" value="Homeodomain-like"/>
    <property type="match status" value="1"/>
</dbReference>
<evidence type="ECO:0000256" key="1">
    <source>
        <dbReference type="ARBA" id="ARBA00004123"/>
    </source>
</evidence>
<keyword evidence="5 12" id="KW-0863">Zinc-finger</keyword>
<dbReference type="FunFam" id="3.30.160.60:FF:000013">
    <property type="entry name" value="Putative zinc finger E-box-binding homeobox 2"/>
    <property type="match status" value="2"/>
</dbReference>
<dbReference type="EMBL" id="CAJNOI010000105">
    <property type="protein sequence ID" value="CAF1067116.1"/>
    <property type="molecule type" value="Genomic_DNA"/>
</dbReference>
<comment type="caution">
    <text evidence="18">The sequence shown here is derived from an EMBL/GenBank/DDBJ whole genome shotgun (WGS) entry which is preliminary data.</text>
</comment>
<dbReference type="InterPro" id="IPR036236">
    <property type="entry name" value="Znf_C2H2_sf"/>
</dbReference>
<evidence type="ECO:0000259" key="16">
    <source>
        <dbReference type="PROSITE" id="PS50071"/>
    </source>
</evidence>
<dbReference type="SUPFAM" id="SSF57667">
    <property type="entry name" value="beta-beta-alpha zinc fingers"/>
    <property type="match status" value="4"/>
</dbReference>
<feature type="DNA-binding region" description="Homeobox" evidence="13">
    <location>
        <begin position="354"/>
        <end position="404"/>
    </location>
</feature>
<dbReference type="GO" id="GO:0000122">
    <property type="term" value="P:negative regulation of transcription by RNA polymerase II"/>
    <property type="evidence" value="ECO:0007669"/>
    <property type="project" value="UniProtKB-ARBA"/>
</dbReference>
<keyword evidence="9 13" id="KW-0371">Homeobox</keyword>
<feature type="region of interest" description="Disordered" evidence="15">
    <location>
        <begin position="464"/>
        <end position="488"/>
    </location>
</feature>
<keyword evidence="10" id="KW-0804">Transcription</keyword>
<evidence type="ECO:0000256" key="6">
    <source>
        <dbReference type="ARBA" id="ARBA00022833"/>
    </source>
</evidence>
<feature type="domain" description="C2H2-type" evidence="17">
    <location>
        <begin position="103"/>
        <end position="130"/>
    </location>
</feature>
<dbReference type="FunFam" id="3.30.160.60:FF:000072">
    <property type="entry name" value="zinc finger protein 143 isoform X1"/>
    <property type="match status" value="1"/>
</dbReference>
<feature type="compositionally biased region" description="Low complexity" evidence="15">
    <location>
        <begin position="715"/>
        <end position="725"/>
    </location>
</feature>
<dbReference type="PANTHER" id="PTHR24391:SF27">
    <property type="entry name" value="ZINC FINGER PROTEIN 1"/>
    <property type="match status" value="1"/>
</dbReference>
<evidence type="ECO:0000256" key="11">
    <source>
        <dbReference type="ARBA" id="ARBA00023242"/>
    </source>
</evidence>
<dbReference type="GO" id="GO:0005634">
    <property type="term" value="C:nucleus"/>
    <property type="evidence" value="ECO:0007669"/>
    <property type="project" value="UniProtKB-SubCell"/>
</dbReference>
<dbReference type="FunFam" id="3.30.160.60:FF:000744">
    <property type="entry name" value="zinc finger E-box-binding homeobox 1"/>
    <property type="match status" value="1"/>
</dbReference>
<feature type="region of interest" description="Disordered" evidence="15">
    <location>
        <begin position="18"/>
        <end position="37"/>
    </location>
</feature>
<comment type="subcellular location">
    <subcellularLocation>
        <location evidence="1 13 14">Nucleus</location>
    </subcellularLocation>
</comment>
<feature type="domain" description="C2H2-type" evidence="17">
    <location>
        <begin position="161"/>
        <end position="188"/>
    </location>
</feature>
<feature type="compositionally biased region" description="Low complexity" evidence="15">
    <location>
        <begin position="269"/>
        <end position="312"/>
    </location>
</feature>
<evidence type="ECO:0000256" key="8">
    <source>
        <dbReference type="ARBA" id="ARBA00023125"/>
    </source>
</evidence>
<evidence type="ECO:0000313" key="21">
    <source>
        <dbReference type="Proteomes" id="UP000663877"/>
    </source>
</evidence>
<name>A0A814LNJ2_9BILA</name>
<dbReference type="SUPFAM" id="SSF46689">
    <property type="entry name" value="Homeodomain-like"/>
    <property type="match status" value="1"/>
</dbReference>
<evidence type="ECO:0000256" key="13">
    <source>
        <dbReference type="PROSITE-ProRule" id="PRU00108"/>
    </source>
</evidence>
<feature type="region of interest" description="Disordered" evidence="15">
    <location>
        <begin position="269"/>
        <end position="329"/>
    </location>
</feature>
<dbReference type="PANTHER" id="PTHR24391">
    <property type="entry name" value="HISTONE H4 TRANSCRIPTION FACTOR-RELATED"/>
    <property type="match status" value="1"/>
</dbReference>
<accession>A0A814LNJ2</accession>
<reference evidence="18" key="1">
    <citation type="submission" date="2021-02" db="EMBL/GenBank/DDBJ databases">
        <authorList>
            <person name="Nowell W R."/>
        </authorList>
    </citation>
    <scope>NUCLEOTIDE SEQUENCE</scope>
</reference>
<evidence type="ECO:0000313" key="18">
    <source>
        <dbReference type="EMBL" id="CAF1067116.1"/>
    </source>
</evidence>
<dbReference type="CDD" id="cd00086">
    <property type="entry name" value="homeodomain"/>
    <property type="match status" value="1"/>
</dbReference>
<evidence type="ECO:0000256" key="7">
    <source>
        <dbReference type="ARBA" id="ARBA00023015"/>
    </source>
</evidence>
<feature type="region of interest" description="Disordered" evidence="15">
    <location>
        <begin position="414"/>
        <end position="443"/>
    </location>
</feature>
<evidence type="ECO:0000259" key="17">
    <source>
        <dbReference type="PROSITE" id="PS50157"/>
    </source>
</evidence>
<evidence type="ECO:0000256" key="3">
    <source>
        <dbReference type="ARBA" id="ARBA00022723"/>
    </source>
</evidence>
<keyword evidence="20" id="KW-1185">Reference proteome</keyword>
<dbReference type="PROSITE" id="PS50071">
    <property type="entry name" value="HOMEOBOX_2"/>
    <property type="match status" value="1"/>
</dbReference>
<evidence type="ECO:0000256" key="2">
    <source>
        <dbReference type="ARBA" id="ARBA00006991"/>
    </source>
</evidence>
<dbReference type="SMART" id="SM00389">
    <property type="entry name" value="HOX"/>
    <property type="match status" value="1"/>
</dbReference>
<dbReference type="InterPro" id="IPR013087">
    <property type="entry name" value="Znf_C2H2_type"/>
</dbReference>
<dbReference type="Pfam" id="PF13894">
    <property type="entry name" value="zf-C2H2_4"/>
    <property type="match status" value="1"/>
</dbReference>
<feature type="domain" description="C2H2-type" evidence="17">
    <location>
        <begin position="189"/>
        <end position="217"/>
    </location>
</feature>
<feature type="compositionally biased region" description="Low complexity" evidence="15">
    <location>
        <begin position="415"/>
        <end position="443"/>
    </location>
</feature>
<feature type="domain" description="Homeobox" evidence="16">
    <location>
        <begin position="352"/>
        <end position="403"/>
    </location>
</feature>
<dbReference type="InterPro" id="IPR001356">
    <property type="entry name" value="HD"/>
</dbReference>
<dbReference type="GO" id="GO:0045595">
    <property type="term" value="P:regulation of cell differentiation"/>
    <property type="evidence" value="ECO:0007669"/>
    <property type="project" value="UniProtKB-ARBA"/>
</dbReference>
<dbReference type="Pfam" id="PF00096">
    <property type="entry name" value="zf-C2H2"/>
    <property type="match status" value="4"/>
</dbReference>
<feature type="domain" description="C2H2-type" evidence="17">
    <location>
        <begin position="130"/>
        <end position="157"/>
    </location>
</feature>
<gene>
    <name evidence="18" type="ORF">BJG266_LOCUS19495</name>
    <name evidence="19" type="ORF">QVE165_LOCUS40149</name>
</gene>
<dbReference type="GO" id="GO:0007411">
    <property type="term" value="P:axon guidance"/>
    <property type="evidence" value="ECO:0007669"/>
    <property type="project" value="UniProtKB-ARBA"/>
</dbReference>
<dbReference type="EMBL" id="CAJNOM010000457">
    <property type="protein sequence ID" value="CAF1448847.1"/>
    <property type="molecule type" value="Genomic_DNA"/>
</dbReference>
<dbReference type="OrthoDB" id="427030at2759"/>
<dbReference type="Proteomes" id="UP000663832">
    <property type="component" value="Unassembled WGS sequence"/>
</dbReference>
<feature type="region of interest" description="Disordered" evidence="15">
    <location>
        <begin position="707"/>
        <end position="754"/>
    </location>
</feature>
<evidence type="ECO:0000256" key="10">
    <source>
        <dbReference type="ARBA" id="ARBA00023163"/>
    </source>
</evidence>
<comment type="similarity">
    <text evidence="2">Belongs to the krueppel C2H2-type zinc-finger protein family.</text>
</comment>
<organism evidence="18 21">
    <name type="scientific">Adineta steineri</name>
    <dbReference type="NCBI Taxonomy" id="433720"/>
    <lineage>
        <taxon>Eukaryota</taxon>
        <taxon>Metazoa</taxon>
        <taxon>Spiralia</taxon>
        <taxon>Gnathifera</taxon>
        <taxon>Rotifera</taxon>
        <taxon>Eurotatoria</taxon>
        <taxon>Bdelloidea</taxon>
        <taxon>Adinetida</taxon>
        <taxon>Adinetidae</taxon>
        <taxon>Adineta</taxon>
    </lineage>
</organism>
<dbReference type="InterPro" id="IPR051574">
    <property type="entry name" value="ZnF_E-box_Homeobox"/>
</dbReference>
<evidence type="ECO:0000256" key="15">
    <source>
        <dbReference type="SAM" id="MobiDB-lite"/>
    </source>
</evidence>
<evidence type="ECO:0000256" key="5">
    <source>
        <dbReference type="ARBA" id="ARBA00022771"/>
    </source>
</evidence>
<dbReference type="Pfam" id="PF00046">
    <property type="entry name" value="Homeodomain"/>
    <property type="match status" value="1"/>
</dbReference>
<dbReference type="GO" id="GO:0008270">
    <property type="term" value="F:zinc ion binding"/>
    <property type="evidence" value="ECO:0007669"/>
    <property type="project" value="UniProtKB-KW"/>
</dbReference>
<dbReference type="AlphaFoldDB" id="A0A814LNJ2"/>
<feature type="compositionally biased region" description="Polar residues" evidence="15">
    <location>
        <begin position="741"/>
        <end position="754"/>
    </location>
</feature>
<proteinExistence type="inferred from homology"/>
<keyword evidence="11 13" id="KW-0539">Nucleus</keyword>
<dbReference type="Gene3D" id="3.30.160.60">
    <property type="entry name" value="Classic Zinc Finger"/>
    <property type="match status" value="6"/>
</dbReference>
<keyword evidence="4" id="KW-0677">Repeat</keyword>
<dbReference type="PROSITE" id="PS00028">
    <property type="entry name" value="ZINC_FINGER_C2H2_1"/>
    <property type="match status" value="5"/>
</dbReference>